<proteinExistence type="predicted"/>
<evidence type="ECO:0000313" key="1">
    <source>
        <dbReference type="EMBL" id="KKN17126.1"/>
    </source>
</evidence>
<organism evidence="1">
    <name type="scientific">marine sediment metagenome</name>
    <dbReference type="NCBI Taxonomy" id="412755"/>
    <lineage>
        <taxon>unclassified sequences</taxon>
        <taxon>metagenomes</taxon>
        <taxon>ecological metagenomes</taxon>
    </lineage>
</organism>
<sequence length="508" mass="57861">MTQVTGLPEAAQLPARVWGRVLSARETLPDYGEFVFGWPCEEHHQRWCRALDDERIRRLIVLGPPTSAKSTWVGMIYLSRQIGKNPTKHYAYLTYSDSVAQDRGVAVRDVVETSEFQLVFPKAKPAKRKGWGEGGFFLQRPNEGDPDPTLRAAGIFGAVLAYHFEEILLDDPHDPEEVLSKTQRDKAHRRFTTVIMPRQRPGVRIIVTGFRWAEDDIPGRLMSMGCHADDECNGRCEDHSEEEDGEAPSEWHVVHTKSIETMSDGTEKSYWPGPWPLTRLYAIRNDISASVYACQYQGLPAPEEGHIFKWYKTYRVLPDDIMGIVIGLDTAFTEEERSDSTAWTAWAYDGKQKPWKYWLEAGEIKAEMPEAEKHAAMFVRKIQRQYPRLPVRLLVRSRVAIDRVAAQHLRTMGIDAIEVKMPSGGARIKLALANMIAPEFESGRAMVPENAPPCFDPWLHQHKIYDRGAHDDYVETTIVVMRYFAGPTVSVDRIPMRRVESTMPILPS</sequence>
<comment type="caution">
    <text evidence="1">The sequence shown here is derived from an EMBL/GenBank/DDBJ whole genome shotgun (WGS) entry which is preliminary data.</text>
</comment>
<dbReference type="AlphaFoldDB" id="A0A0F9QVE1"/>
<protein>
    <recommendedName>
        <fullName evidence="2">Terminase large subunit gp17-like C-terminal domain-containing protein</fullName>
    </recommendedName>
</protein>
<evidence type="ECO:0008006" key="2">
    <source>
        <dbReference type="Google" id="ProtNLM"/>
    </source>
</evidence>
<gene>
    <name evidence="1" type="ORF">LCGC14_0968970</name>
</gene>
<dbReference type="EMBL" id="LAZR01003553">
    <property type="protein sequence ID" value="KKN17126.1"/>
    <property type="molecule type" value="Genomic_DNA"/>
</dbReference>
<accession>A0A0F9QVE1</accession>
<name>A0A0F9QVE1_9ZZZZ</name>
<reference evidence="1" key="1">
    <citation type="journal article" date="2015" name="Nature">
        <title>Complex archaea that bridge the gap between prokaryotes and eukaryotes.</title>
        <authorList>
            <person name="Spang A."/>
            <person name="Saw J.H."/>
            <person name="Jorgensen S.L."/>
            <person name="Zaremba-Niedzwiedzka K."/>
            <person name="Martijn J."/>
            <person name="Lind A.E."/>
            <person name="van Eijk R."/>
            <person name="Schleper C."/>
            <person name="Guy L."/>
            <person name="Ettema T.J."/>
        </authorList>
    </citation>
    <scope>NUCLEOTIDE SEQUENCE</scope>
</reference>